<evidence type="ECO:0000313" key="2">
    <source>
        <dbReference type="Proteomes" id="UP000023152"/>
    </source>
</evidence>
<proteinExistence type="predicted"/>
<protein>
    <submittedName>
        <fullName evidence="1">Uncharacterized protein</fullName>
    </submittedName>
</protein>
<feature type="non-terminal residue" evidence="1">
    <location>
        <position position="543"/>
    </location>
</feature>
<gene>
    <name evidence="1" type="ORF">RFI_21944</name>
</gene>
<name>X6MQS2_RETFI</name>
<keyword evidence="2" id="KW-1185">Reference proteome</keyword>
<dbReference type="AlphaFoldDB" id="X6MQS2"/>
<comment type="caution">
    <text evidence="1">The sequence shown here is derived from an EMBL/GenBank/DDBJ whole genome shotgun (WGS) entry which is preliminary data.</text>
</comment>
<feature type="non-terminal residue" evidence="1">
    <location>
        <position position="1"/>
    </location>
</feature>
<sequence length="543" mass="61454">KKYFSINWTFFNMVTALQDRAKSSVVIQCIEEESQVVADENFLTKNAEDGRTKRIKNPWPTTMHCQCGQKCLGKNTNTQHRPFTQPIKILDLDDDSVATTTQPYVDNEKQTFKIDSIPIKDTASLSAIGGTLQTHEHSNAEKTIPAKMDIIQLHPILGTNKAHVIEITPPEPPLIQSPNQPVQPPEHIVSTEITILIPAVIPPNQIHSICENANVPVLPKHHEPVRRFTEKIIAYPLTDSQWLQCQTPIKKGGLGLNSANAHSSAAFITSALTAEQQLPLVHPHIRCVDWSSQEEFEDAITHYNKNTKPQDNITDWLFAPSQASLSKKVNTKIQNEIQNQRSDDQRILIKAISKPHASNYLIRFPISSDGRFLTTGKFTRFCDSAWGANKRLSPNASPTPCVPRQWTVSETMHYPVNFAKDEFLVMMESWLAFPTFSSELISHMTRQFGPMIYRTTGQEISALTHHLSKSQTIIKNEKCALENYYSAKTRKHRLRCEQANKSYTPLIAETTGGWHPETRSFFDRLAQVITEKEDADLDKTKMQ</sequence>
<dbReference type="Proteomes" id="UP000023152">
    <property type="component" value="Unassembled WGS sequence"/>
</dbReference>
<accession>X6MQS2</accession>
<reference evidence="1 2" key="1">
    <citation type="journal article" date="2013" name="Curr. Biol.">
        <title>The Genome of the Foraminiferan Reticulomyxa filosa.</title>
        <authorList>
            <person name="Glockner G."/>
            <person name="Hulsmann N."/>
            <person name="Schleicher M."/>
            <person name="Noegel A.A."/>
            <person name="Eichinger L."/>
            <person name="Gallinger C."/>
            <person name="Pawlowski J."/>
            <person name="Sierra R."/>
            <person name="Euteneuer U."/>
            <person name="Pillet L."/>
            <person name="Moustafa A."/>
            <person name="Platzer M."/>
            <person name="Groth M."/>
            <person name="Szafranski K."/>
            <person name="Schliwa M."/>
        </authorList>
    </citation>
    <scope>NUCLEOTIDE SEQUENCE [LARGE SCALE GENOMIC DNA]</scope>
</reference>
<organism evidence="1 2">
    <name type="scientific">Reticulomyxa filosa</name>
    <dbReference type="NCBI Taxonomy" id="46433"/>
    <lineage>
        <taxon>Eukaryota</taxon>
        <taxon>Sar</taxon>
        <taxon>Rhizaria</taxon>
        <taxon>Retaria</taxon>
        <taxon>Foraminifera</taxon>
        <taxon>Monothalamids</taxon>
        <taxon>Reticulomyxidae</taxon>
        <taxon>Reticulomyxa</taxon>
    </lineage>
</organism>
<dbReference type="EMBL" id="ASPP01019155">
    <property type="protein sequence ID" value="ETO15420.1"/>
    <property type="molecule type" value="Genomic_DNA"/>
</dbReference>
<evidence type="ECO:0000313" key="1">
    <source>
        <dbReference type="EMBL" id="ETO15420.1"/>
    </source>
</evidence>